<gene>
    <name evidence="1" type="primary">AlNc14C3305G13325</name>
    <name evidence="1" type="ORF">ALNC14_145490</name>
</gene>
<proteinExistence type="predicted"/>
<evidence type="ECO:0000313" key="1">
    <source>
        <dbReference type="EMBL" id="CCA28405.1"/>
    </source>
</evidence>
<reference evidence="1" key="2">
    <citation type="submission" date="2011-02" db="EMBL/GenBank/DDBJ databases">
        <authorList>
            <person name="MacLean D."/>
        </authorList>
    </citation>
    <scope>NUCLEOTIDE SEQUENCE</scope>
</reference>
<dbReference type="HOGENOM" id="CLU_3428852_0_0_1"/>
<dbReference type="EMBL" id="FR826190">
    <property type="protein sequence ID" value="CCA28405.1"/>
    <property type="molecule type" value="Genomic_DNA"/>
</dbReference>
<sequence length="20" mass="2448">MKIEKEFFNGTYFLIAARRL</sequence>
<dbReference type="AlphaFoldDB" id="F0X2Z3"/>
<reference evidence="1" key="1">
    <citation type="journal article" date="2011" name="PLoS Biol.">
        <title>Gene gain and loss during evolution of obligate parasitism in the white rust pathogen of Arabidopsis thaliana.</title>
        <authorList>
            <person name="Kemen E."/>
            <person name="Gardiner A."/>
            <person name="Schultz-Larsen T."/>
            <person name="Kemen A.C."/>
            <person name="Balmuth A.L."/>
            <person name="Robert-Seilaniantz A."/>
            <person name="Bailey K."/>
            <person name="Holub E."/>
            <person name="Studholme D.J."/>
            <person name="Maclean D."/>
            <person name="Jones J.D."/>
        </authorList>
    </citation>
    <scope>NUCLEOTIDE SEQUENCE</scope>
</reference>
<accession>F0X2Z3</accession>
<organism evidence="1">
    <name type="scientific">Albugo laibachii Nc14</name>
    <dbReference type="NCBI Taxonomy" id="890382"/>
    <lineage>
        <taxon>Eukaryota</taxon>
        <taxon>Sar</taxon>
        <taxon>Stramenopiles</taxon>
        <taxon>Oomycota</taxon>
        <taxon>Peronosporomycetes</taxon>
        <taxon>Albuginales</taxon>
        <taxon>Albuginaceae</taxon>
        <taxon>Albugo</taxon>
    </lineage>
</organism>
<protein>
    <submittedName>
        <fullName evidence="1">AlNc14C3305G13325 protein</fullName>
    </submittedName>
</protein>
<name>F0X2Z3_9STRA</name>